<dbReference type="Pfam" id="PF12915">
    <property type="entry name" value="DUF3833"/>
    <property type="match status" value="1"/>
</dbReference>
<reference evidence="1 2" key="1">
    <citation type="submission" date="2022-01" db="EMBL/GenBank/DDBJ databases">
        <title>Paraglaciecola sp. G1-23.</title>
        <authorList>
            <person name="Jin M.S."/>
            <person name="Han D.M."/>
            <person name="Kim H.M."/>
            <person name="Jeon C.O."/>
        </authorList>
    </citation>
    <scope>NUCLEOTIDE SEQUENCE [LARGE SCALE GENOMIC DNA]</scope>
    <source>
        <strain evidence="1 2">G1-23</strain>
    </source>
</reference>
<accession>A0ABS9DDE4</accession>
<gene>
    <name evidence="1" type="ORF">L0668_16870</name>
</gene>
<dbReference type="InterPro" id="IPR024409">
    <property type="entry name" value="DUF3833"/>
</dbReference>
<sequence length="183" mass="21073">MNKCLKMVCIMLLVSSCTTDITSYRESQPKFDIKQYFDGNIIAWGMVQDYSDKVTRRFCVEIIGTWQGNEGTLAETFYFNDGEISYRNWQLSKQLDGSYQGTAEDVVGTAIGKHQGFAFQLEYELLLKLEDDTYQVQMDDWMYLLNEYQVMNKTSMSKFGVKVADITLFFDKNASKTSCNSTL</sequence>
<dbReference type="Proteomes" id="UP001521137">
    <property type="component" value="Unassembled WGS sequence"/>
</dbReference>
<dbReference type="EMBL" id="JAKGAS010000011">
    <property type="protein sequence ID" value="MCF2949794.1"/>
    <property type="molecule type" value="Genomic_DNA"/>
</dbReference>
<dbReference type="PROSITE" id="PS51257">
    <property type="entry name" value="PROKAR_LIPOPROTEIN"/>
    <property type="match status" value="1"/>
</dbReference>
<comment type="caution">
    <text evidence="1">The sequence shown here is derived from an EMBL/GenBank/DDBJ whole genome shotgun (WGS) entry which is preliminary data.</text>
</comment>
<evidence type="ECO:0000313" key="1">
    <source>
        <dbReference type="EMBL" id="MCF2949794.1"/>
    </source>
</evidence>
<protein>
    <submittedName>
        <fullName evidence="1">DUF3833 domain-containing protein</fullName>
    </submittedName>
</protein>
<keyword evidence="2" id="KW-1185">Reference proteome</keyword>
<proteinExistence type="predicted"/>
<dbReference type="RefSeq" id="WP_235313896.1">
    <property type="nucleotide sequence ID" value="NZ_JAKGAS010000011.1"/>
</dbReference>
<name>A0ABS9DDE4_9ALTE</name>
<evidence type="ECO:0000313" key="2">
    <source>
        <dbReference type="Proteomes" id="UP001521137"/>
    </source>
</evidence>
<organism evidence="1 2">
    <name type="scientific">Paraglaciecola algarum</name>
    <dbReference type="NCBI Taxonomy" id="3050085"/>
    <lineage>
        <taxon>Bacteria</taxon>
        <taxon>Pseudomonadati</taxon>
        <taxon>Pseudomonadota</taxon>
        <taxon>Gammaproteobacteria</taxon>
        <taxon>Alteromonadales</taxon>
        <taxon>Alteromonadaceae</taxon>
        <taxon>Paraglaciecola</taxon>
    </lineage>
</organism>